<dbReference type="CDD" id="cd23509">
    <property type="entry name" value="Gnk2-like"/>
    <property type="match status" value="1"/>
</dbReference>
<evidence type="ECO:0000256" key="1">
    <source>
        <dbReference type="ARBA" id="ARBA00022729"/>
    </source>
</evidence>
<evidence type="ECO:0000256" key="2">
    <source>
        <dbReference type="ARBA" id="ARBA00022737"/>
    </source>
</evidence>
<evidence type="ECO:0000313" key="4">
    <source>
        <dbReference type="EMBL" id="ABA26968.1"/>
    </source>
</evidence>
<dbReference type="PROSITE" id="PS51473">
    <property type="entry name" value="GNK2"/>
    <property type="match status" value="1"/>
</dbReference>
<proteinExistence type="evidence at transcript level"/>
<keyword evidence="2" id="KW-0677">Repeat</keyword>
<name>Q3LVR3_TAROF</name>
<reference evidence="4" key="1">
    <citation type="submission" date="2005-08" db="EMBL/GenBank/DDBJ databases">
        <title>Isolation and characterization of candidate genes for pathogen and herbivory defense in common dandelion (Taraxacum officinale) upon salicylic acid or methyl jasmonate treatment.</title>
        <authorList>
            <person name="Hulzink R.J.M."/>
            <person name="van Dijk P.J."/>
            <person name="Biere A."/>
        </authorList>
    </citation>
    <scope>NUCLEOTIDE SEQUENCE</scope>
</reference>
<keyword evidence="1" id="KW-0732">Signal</keyword>
<gene>
    <name evidence="4" type="ORF">To19-2</name>
</gene>
<sequence length="65" mass="7025">MAPTQVRLMLLRQCAPTVTRDGCSDCLQKAYSNIQSCATDVTDGRGVDSGCFMRFSASPFFPANS</sequence>
<evidence type="ECO:0000259" key="3">
    <source>
        <dbReference type="PROSITE" id="PS51473"/>
    </source>
</evidence>
<feature type="non-terminal residue" evidence="4">
    <location>
        <position position="65"/>
    </location>
</feature>
<dbReference type="InterPro" id="IPR002902">
    <property type="entry name" value="GNK2"/>
</dbReference>
<dbReference type="InterPro" id="IPR038408">
    <property type="entry name" value="GNK2_sf"/>
</dbReference>
<dbReference type="EMBL" id="DQ160019">
    <property type="protein sequence ID" value="ABA26968.1"/>
    <property type="molecule type" value="mRNA"/>
</dbReference>
<dbReference type="Gene3D" id="3.30.430.20">
    <property type="entry name" value="Gnk2 domain, C-X8-C-X2-C motif"/>
    <property type="match status" value="1"/>
</dbReference>
<feature type="non-terminal residue" evidence="4">
    <location>
        <position position="1"/>
    </location>
</feature>
<dbReference type="AlphaFoldDB" id="Q3LVR3"/>
<organism evidence="4">
    <name type="scientific">Taraxacum officinale</name>
    <name type="common">Common dandelion</name>
    <name type="synonym">Leontodon taraxacum</name>
    <dbReference type="NCBI Taxonomy" id="50225"/>
    <lineage>
        <taxon>Eukaryota</taxon>
        <taxon>Viridiplantae</taxon>
        <taxon>Streptophyta</taxon>
        <taxon>Embryophyta</taxon>
        <taxon>Tracheophyta</taxon>
        <taxon>Spermatophyta</taxon>
        <taxon>Magnoliopsida</taxon>
        <taxon>eudicotyledons</taxon>
        <taxon>Gunneridae</taxon>
        <taxon>Pentapetalae</taxon>
        <taxon>asterids</taxon>
        <taxon>campanulids</taxon>
        <taxon>Asterales</taxon>
        <taxon>Asteraceae</taxon>
        <taxon>Cichorioideae</taxon>
        <taxon>Cichorieae</taxon>
        <taxon>Crepidinae</taxon>
        <taxon>Taraxacum</taxon>
    </lineage>
</organism>
<dbReference type="Pfam" id="PF01657">
    <property type="entry name" value="Stress-antifung"/>
    <property type="match status" value="1"/>
</dbReference>
<accession>Q3LVR3</accession>
<feature type="domain" description="Gnk2-homologous" evidence="3">
    <location>
        <begin position="1"/>
        <end position="60"/>
    </location>
</feature>
<protein>
    <submittedName>
        <fullName evidence="4">TO19-2</fullName>
    </submittedName>
</protein>